<gene>
    <name evidence="1" type="ORF">SAMN04487893_104179</name>
</gene>
<proteinExistence type="predicted"/>
<keyword evidence="1" id="KW-0540">Nuclease</keyword>
<keyword evidence="2" id="KW-1185">Reference proteome</keyword>
<dbReference type="STRING" id="1150112.SAMN04487893_104179"/>
<dbReference type="Proteomes" id="UP000243887">
    <property type="component" value="Unassembled WGS sequence"/>
</dbReference>
<sequence>MRKFNYILKDKTKTIKEVERDYIKVINAGLINKKIADASILKEILLCPPNTMNDELHLDFIKRLRPITYNLVDKKFILFDFFFGKEYSQLQPIISKFISENFSFKICPYCGIDYVNSFKECLSYYMNFSDFLINSTHKELKRLKRIGDGKAKEILLNRSSLAQKDFEKKYSKYESSFKQLKLKPQFHNHYTLDHIIPKAKYPLFQISLYNLIPVCYSCNTKFKGEYELENCVIPNSDGYVLESGLKFCLLKEEDSFKINYKLIHSSDSKSINDYMKEFKIIGRYNEHLDIVLSLKEKAEKYNDVKILEISRQTGISVEELKEMIFGVDVINGEPDSQLFKLKNDISKDFGIL</sequence>
<evidence type="ECO:0000313" key="2">
    <source>
        <dbReference type="Proteomes" id="UP000243887"/>
    </source>
</evidence>
<dbReference type="RefSeq" id="WP_090678467.1">
    <property type="nucleotide sequence ID" value="NZ_FORU01000004.1"/>
</dbReference>
<accession>A0A1I3PNA3</accession>
<keyword evidence="1" id="KW-0378">Hydrolase</keyword>
<evidence type="ECO:0000313" key="1">
    <source>
        <dbReference type="EMBL" id="SFJ22506.1"/>
    </source>
</evidence>
<dbReference type="Gene3D" id="1.10.30.50">
    <property type="match status" value="1"/>
</dbReference>
<dbReference type="OrthoDB" id="9816185at2"/>
<dbReference type="EMBL" id="FORU01000004">
    <property type="protein sequence ID" value="SFJ22506.1"/>
    <property type="molecule type" value="Genomic_DNA"/>
</dbReference>
<dbReference type="AlphaFoldDB" id="A0A1I3PNA3"/>
<organism evidence="1 2">
    <name type="scientific">Myroides guanonis</name>
    <dbReference type="NCBI Taxonomy" id="1150112"/>
    <lineage>
        <taxon>Bacteria</taxon>
        <taxon>Pseudomonadati</taxon>
        <taxon>Bacteroidota</taxon>
        <taxon>Flavobacteriia</taxon>
        <taxon>Flavobacteriales</taxon>
        <taxon>Flavobacteriaceae</taxon>
        <taxon>Myroides</taxon>
    </lineage>
</organism>
<name>A0A1I3PNA3_9FLAO</name>
<reference evidence="2" key="1">
    <citation type="submission" date="2016-10" db="EMBL/GenBank/DDBJ databases">
        <authorList>
            <person name="Varghese N."/>
            <person name="Submissions S."/>
        </authorList>
    </citation>
    <scope>NUCLEOTIDE SEQUENCE [LARGE SCALE GENOMIC DNA]</scope>
    <source>
        <strain evidence="2">DSM 26542</strain>
    </source>
</reference>
<protein>
    <submittedName>
        <fullName evidence="1">HNH endonuclease</fullName>
    </submittedName>
</protein>
<keyword evidence="1" id="KW-0255">Endonuclease</keyword>
<dbReference type="GO" id="GO:0004519">
    <property type="term" value="F:endonuclease activity"/>
    <property type="evidence" value="ECO:0007669"/>
    <property type="project" value="UniProtKB-KW"/>
</dbReference>